<dbReference type="Proteomes" id="UP000292447">
    <property type="component" value="Chromosome III"/>
</dbReference>
<dbReference type="STRING" id="2163413.A0A4P6XN97"/>
<gene>
    <name evidence="2" type="primary">MPUL0C03150</name>
    <name evidence="2" type="ORF">METSCH_C03150</name>
</gene>
<keyword evidence="3" id="KW-1185">Reference proteome</keyword>
<proteinExistence type="predicted"/>
<sequence>MMDPFAVSHLVGYESHLPTKNVRLPLKYLPAKGTQDASEKYTSTLLGHSGYIDVSSQKGHFFSLIQAGVTNDRKHIRLTPILVDEATLLGVLLQSLEFVLPHPILGKGTFTHHFLPLTTDEPCIVIDFLDESFLLVTLRVELSDFLVGNAKSRLSLDNINEWVNISVPYSFELRSPPFMMKALDAQNLIVSMNDGGLLHFRRSSPLLSFDIYNFTDFLPAVSLSLGGLFARSKRTENEIGGISSNAAVDIAYLNADDFVILTLNKTVKVYSLRSHRQLKQLSDLTASHGRSEWVNNVPNKYFELHLHLDLKTLSLVLPTENEAAESKCPAYTFINWDISDGKLEQHDTLKLEVDDLNRPSHADLKSLKIQDFQILQGQSEVDYFVLYKSNTYSEVVRFKQAKSTKEITLITRSLTQQASVFAELSSHRDSLYYVNTVFDSGMFDKRMVAAALDIFIQNSEKKPSLFEATCLRDKVTTTVSFISSATGVSESSTWYKFALICLEFRRSSQEALSLAVQQDMILCSEVNAVGVYRKAHSFEVAFHEHAADDLTLLISSFSSRLSVKTFRRFHEEVSSFSSMDTSRAEALVSKYLAGKISDEESGTLMNKLDNIPEVVDQIQTLIGTSNVEGEIIDEESLPSAGEGMGMFSLLLTSDIIESIRKSHEAVLINLLLLLLLCEANDNIIEFMNQIVKKLRVYKVMSEISSICYTTYSCLSPIERSTVCAKEKSMFWGVALRKHPVLQQLIQRKKYIAAFDYYACDILGKKLDETILDVVIDLLNRGEHEIVLNQFAPMMDRLLPINSFLIGIVFLLNRDVDKFYEMLTDYALFTSVNTPQTKSILIDNMDASQLSRDFLLGIFIGPSDSAVTKSNYYHKLAQLINEYMQSSLAGKSPVSKQLVDKQHLYALMIELENKAIEILEDSAHGGAFRHLEGLFLRSHLSTTLGAQKFRDALISLAKLSILYEDGGYEEYFEDYIKALLKANKLETLFLANEKNVFADNYLLVDSVLLKLANEDLVLTNALKCYEILYSWRLLGPSTTDAEKKSFFDKRGAAEALYLFVTRFQLEKDTLLSESTQLENFQYFKLKILELFKIILTTLKTFEAEEDRWIRKRTVEKTWEVITLTELNIEYLRWMKELEGELLE</sequence>
<protein>
    <submittedName>
        <fullName evidence="2">Pore complex protein Nup160</fullName>
    </submittedName>
</protein>
<accession>A0A4P6XN97</accession>
<evidence type="ECO:0000313" key="3">
    <source>
        <dbReference type="Proteomes" id="UP000292447"/>
    </source>
</evidence>
<reference evidence="3" key="1">
    <citation type="submission" date="2019-03" db="EMBL/GenBank/DDBJ databases">
        <title>Snf2 controls pulcherriminic acid biosynthesis and connects pigmentation and antifungal activity of the yeast Metschnikowia pulcherrima.</title>
        <authorList>
            <person name="Gore-Lloyd D."/>
            <person name="Sumann I."/>
            <person name="Brachmann A.O."/>
            <person name="Schneeberger K."/>
            <person name="Ortiz-Merino R.A."/>
            <person name="Moreno-Beltran M."/>
            <person name="Schlaefli M."/>
            <person name="Kirner P."/>
            <person name="Santos Kron A."/>
            <person name="Wolfe K.H."/>
            <person name="Piel J."/>
            <person name="Ahrens C.H."/>
            <person name="Henk D."/>
            <person name="Freimoser F.M."/>
        </authorList>
    </citation>
    <scope>NUCLEOTIDE SEQUENCE [LARGE SCALE GENOMIC DNA]</scope>
    <source>
        <strain evidence="3">APC 1.2</strain>
    </source>
</reference>
<evidence type="ECO:0000259" key="1">
    <source>
        <dbReference type="Pfam" id="PF11715"/>
    </source>
</evidence>
<dbReference type="Pfam" id="PF11715">
    <property type="entry name" value="Beta-prop_Nup120_160"/>
    <property type="match status" value="1"/>
</dbReference>
<feature type="domain" description="Nucleoporin Nup120/160 beta-propeller" evidence="1">
    <location>
        <begin position="70"/>
        <end position="539"/>
    </location>
</feature>
<evidence type="ECO:0000313" key="2">
    <source>
        <dbReference type="EMBL" id="QBM88349.1"/>
    </source>
</evidence>
<name>A0A4P6XN97_9ASCO</name>
<dbReference type="EMBL" id="CP034458">
    <property type="protein sequence ID" value="QBM88349.1"/>
    <property type="molecule type" value="Genomic_DNA"/>
</dbReference>
<dbReference type="AlphaFoldDB" id="A0A4P6XN97"/>
<organism evidence="2 3">
    <name type="scientific">Metschnikowia aff. pulcherrima</name>
    <dbReference type="NCBI Taxonomy" id="2163413"/>
    <lineage>
        <taxon>Eukaryota</taxon>
        <taxon>Fungi</taxon>
        <taxon>Dikarya</taxon>
        <taxon>Ascomycota</taxon>
        <taxon>Saccharomycotina</taxon>
        <taxon>Pichiomycetes</taxon>
        <taxon>Metschnikowiaceae</taxon>
        <taxon>Metschnikowia</taxon>
    </lineage>
</organism>
<dbReference type="InterPro" id="IPR059141">
    <property type="entry name" value="Beta-prop_Nup120_160"/>
</dbReference>